<dbReference type="CDD" id="cd00093">
    <property type="entry name" value="HTH_XRE"/>
    <property type="match status" value="1"/>
</dbReference>
<protein>
    <submittedName>
        <fullName evidence="3">Transcriptional regulator</fullName>
    </submittedName>
</protein>
<dbReference type="Gene3D" id="1.10.260.40">
    <property type="entry name" value="lambda repressor-like DNA-binding domains"/>
    <property type="match status" value="1"/>
</dbReference>
<dbReference type="GO" id="GO:0003677">
    <property type="term" value="F:DNA binding"/>
    <property type="evidence" value="ECO:0007669"/>
    <property type="project" value="UniProtKB-KW"/>
</dbReference>
<dbReference type="PROSITE" id="PS50943">
    <property type="entry name" value="HTH_CROC1"/>
    <property type="match status" value="1"/>
</dbReference>
<reference evidence="3 4" key="1">
    <citation type="submission" date="2017-02" db="EMBL/GenBank/DDBJ databases">
        <title>Genome sequence of Clostridium beijerinckii Br21.</title>
        <authorList>
            <person name="Fonseca B.C."/>
            <person name="Guazzaroni M.E."/>
            <person name="Riano-Pachon D.M."/>
            <person name="Reginatto V."/>
        </authorList>
    </citation>
    <scope>NUCLEOTIDE SEQUENCE [LARGE SCALE GENOMIC DNA]</scope>
    <source>
        <strain evidence="3 4">Br21</strain>
    </source>
</reference>
<dbReference type="InterPro" id="IPR001387">
    <property type="entry name" value="Cro/C1-type_HTH"/>
</dbReference>
<dbReference type="EMBL" id="MWMH01000002">
    <property type="protein sequence ID" value="OOP74114.1"/>
    <property type="molecule type" value="Genomic_DNA"/>
</dbReference>
<feature type="domain" description="HTH cro/C1-type" evidence="2">
    <location>
        <begin position="6"/>
        <end position="60"/>
    </location>
</feature>
<dbReference type="AlphaFoldDB" id="A0A1S9N992"/>
<dbReference type="PANTHER" id="PTHR46558">
    <property type="entry name" value="TRACRIPTIONAL REGULATORY PROTEIN-RELATED-RELATED"/>
    <property type="match status" value="1"/>
</dbReference>
<dbReference type="RefSeq" id="WP_078114956.1">
    <property type="nucleotide sequence ID" value="NZ_MWMH01000002.1"/>
</dbReference>
<comment type="caution">
    <text evidence="3">The sequence shown here is derived from an EMBL/GenBank/DDBJ whole genome shotgun (WGS) entry which is preliminary data.</text>
</comment>
<evidence type="ECO:0000313" key="4">
    <source>
        <dbReference type="Proteomes" id="UP000190959"/>
    </source>
</evidence>
<name>A0A1S9N992_CLOBE</name>
<keyword evidence="1" id="KW-0238">DNA-binding</keyword>
<evidence type="ECO:0000259" key="2">
    <source>
        <dbReference type="PROSITE" id="PS50943"/>
    </source>
</evidence>
<sequence>MINESLRLLRVFHDLKAIDLAKKLSISQSYLSEIENGKKKPSLELIEKYSVVFKIKPSTILFFSEEIEEDSLKGNMKELMIKFMKVIEKFGGLEDE</sequence>
<accession>A0A1S9N992</accession>
<dbReference type="InterPro" id="IPR010982">
    <property type="entry name" value="Lambda_DNA-bd_dom_sf"/>
</dbReference>
<dbReference type="SMART" id="SM00530">
    <property type="entry name" value="HTH_XRE"/>
    <property type="match status" value="1"/>
</dbReference>
<evidence type="ECO:0000313" key="3">
    <source>
        <dbReference type="EMBL" id="OOP74114.1"/>
    </source>
</evidence>
<organism evidence="3 4">
    <name type="scientific">Clostridium beijerinckii</name>
    <name type="common">Clostridium MP</name>
    <dbReference type="NCBI Taxonomy" id="1520"/>
    <lineage>
        <taxon>Bacteria</taxon>
        <taxon>Bacillati</taxon>
        <taxon>Bacillota</taxon>
        <taxon>Clostridia</taxon>
        <taxon>Eubacteriales</taxon>
        <taxon>Clostridiaceae</taxon>
        <taxon>Clostridium</taxon>
    </lineage>
</organism>
<proteinExistence type="predicted"/>
<gene>
    <name evidence="3" type="ORF">CBEIBR21_06345</name>
</gene>
<dbReference type="Pfam" id="PF01381">
    <property type="entry name" value="HTH_3"/>
    <property type="match status" value="1"/>
</dbReference>
<dbReference type="SUPFAM" id="SSF47413">
    <property type="entry name" value="lambda repressor-like DNA-binding domains"/>
    <property type="match status" value="1"/>
</dbReference>
<dbReference type="Proteomes" id="UP000190959">
    <property type="component" value="Unassembled WGS sequence"/>
</dbReference>
<dbReference type="PANTHER" id="PTHR46558:SF4">
    <property type="entry name" value="DNA-BIDING PHAGE PROTEIN"/>
    <property type="match status" value="1"/>
</dbReference>
<evidence type="ECO:0000256" key="1">
    <source>
        <dbReference type="ARBA" id="ARBA00023125"/>
    </source>
</evidence>